<dbReference type="PANTHER" id="PTHR39337">
    <property type="entry name" value="BLR5642 PROTEIN"/>
    <property type="match status" value="1"/>
</dbReference>
<accession>A0A402D187</accession>
<keyword evidence="2" id="KW-1185">Reference proteome</keyword>
<dbReference type="KEGG" id="ccot:CCAX7_37440"/>
<evidence type="ECO:0000313" key="1">
    <source>
        <dbReference type="EMBL" id="BDI31693.1"/>
    </source>
</evidence>
<sequence length="160" mass="18159">MPELYTIGYEGSAQPDLFQTLLYNDVQTLLDIRELPQSRKPGLSKTALGLAAKDYGMQYAHIRALGTPRDIRYQRKIDHDAEAFRRGYLEHLATQDEAMRDLVERAQQERCCLMCYEADARECHRWFVAERAVEMSGGAITVAHLEITPVLTPPPPRPAA</sequence>
<evidence type="ECO:0000313" key="2">
    <source>
        <dbReference type="Proteomes" id="UP000287394"/>
    </source>
</evidence>
<organism evidence="1 2">
    <name type="scientific">Capsulimonas corticalis</name>
    <dbReference type="NCBI Taxonomy" id="2219043"/>
    <lineage>
        <taxon>Bacteria</taxon>
        <taxon>Bacillati</taxon>
        <taxon>Armatimonadota</taxon>
        <taxon>Armatimonadia</taxon>
        <taxon>Capsulimonadales</taxon>
        <taxon>Capsulimonadaceae</taxon>
        <taxon>Capsulimonas</taxon>
    </lineage>
</organism>
<dbReference type="Pfam" id="PF04343">
    <property type="entry name" value="DUF488"/>
    <property type="match status" value="1"/>
</dbReference>
<dbReference type="InterPro" id="IPR007438">
    <property type="entry name" value="DUF488"/>
</dbReference>
<dbReference type="Proteomes" id="UP000287394">
    <property type="component" value="Chromosome"/>
</dbReference>
<name>A0A402D187_9BACT</name>
<dbReference type="AlphaFoldDB" id="A0A402D187"/>
<dbReference type="PANTHER" id="PTHR39337:SF1">
    <property type="entry name" value="BLR5642 PROTEIN"/>
    <property type="match status" value="1"/>
</dbReference>
<proteinExistence type="predicted"/>
<gene>
    <name evidence="1" type="ORF">CCAX7_37440</name>
</gene>
<dbReference type="EMBL" id="AP025739">
    <property type="protein sequence ID" value="BDI31693.1"/>
    <property type="molecule type" value="Genomic_DNA"/>
</dbReference>
<dbReference type="RefSeq" id="WP_119323259.1">
    <property type="nucleotide sequence ID" value="NZ_AP025739.1"/>
</dbReference>
<protein>
    <submittedName>
        <fullName evidence="1">Uncharacterized protein</fullName>
    </submittedName>
</protein>
<dbReference type="OrthoDB" id="9810084at2"/>
<reference evidence="1 2" key="1">
    <citation type="journal article" date="2019" name="Int. J. Syst. Evol. Microbiol.">
        <title>Capsulimonas corticalis gen. nov., sp. nov., an aerobic capsulated bacterium, of a novel bacterial order, Capsulimonadales ord. nov., of the class Armatimonadia of the phylum Armatimonadetes.</title>
        <authorList>
            <person name="Li J."/>
            <person name="Kudo C."/>
            <person name="Tonouchi A."/>
        </authorList>
    </citation>
    <scope>NUCLEOTIDE SEQUENCE [LARGE SCALE GENOMIC DNA]</scope>
    <source>
        <strain evidence="1 2">AX-7</strain>
    </source>
</reference>